<accession>A0A3S5EPG9</accession>
<dbReference type="AlphaFoldDB" id="A0A3S5EPG9"/>
<gene>
    <name evidence="1" type="ORF">NCTC13071_02647</name>
</gene>
<evidence type="ECO:0000313" key="2">
    <source>
        <dbReference type="Proteomes" id="UP000274578"/>
    </source>
</evidence>
<dbReference type="Proteomes" id="UP000274578">
    <property type="component" value="Chromosome 1"/>
</dbReference>
<reference evidence="1 2" key="1">
    <citation type="submission" date="2018-12" db="EMBL/GenBank/DDBJ databases">
        <authorList>
            <consortium name="Pathogen Informatics"/>
        </authorList>
    </citation>
    <scope>NUCLEOTIDE SEQUENCE [LARGE SCALE GENOMIC DNA]</scope>
    <source>
        <strain evidence="1 2">NCTC13071</strain>
    </source>
</reference>
<organism evidence="1 2">
    <name type="scientific">Segatella oris</name>
    <dbReference type="NCBI Taxonomy" id="28135"/>
    <lineage>
        <taxon>Bacteria</taxon>
        <taxon>Pseudomonadati</taxon>
        <taxon>Bacteroidota</taxon>
        <taxon>Bacteroidia</taxon>
        <taxon>Bacteroidales</taxon>
        <taxon>Prevotellaceae</taxon>
        <taxon>Segatella</taxon>
    </lineage>
</organism>
<proteinExistence type="predicted"/>
<sequence>MFRILSLSVFKLCESYFHEQCGHKQTVMVSMQIKLAFQTLAKY</sequence>
<evidence type="ECO:0000313" key="1">
    <source>
        <dbReference type="EMBL" id="VEH16608.1"/>
    </source>
</evidence>
<protein>
    <submittedName>
        <fullName evidence="1">Uncharacterized protein</fullName>
    </submittedName>
</protein>
<dbReference type="EMBL" id="LR134384">
    <property type="protein sequence ID" value="VEH16608.1"/>
    <property type="molecule type" value="Genomic_DNA"/>
</dbReference>
<dbReference type="KEGG" id="poc:NCTC13071_02647"/>
<name>A0A3S5EPG9_9BACT</name>